<sequence length="340" mass="39170">MQRKAPGLLTSKDRFPERLFGERPHQGRDSFVVPITLRQLQVFLAIAKAENIGAAAEYLSMSKSAVSQALSELEARLGVQLFDRNRGRIFLTPEGRRMMPQADEMVHRADDISDLFRKSRRYCQFRVGCTRTIGTFMIADLLRSFRDAHGWTPAAVIANTRIIAEKLSRFELDVALIEGPVTDTDLVTTPWMTDEMVVVAPKDHPLTGRPVSYQELETASWILREKGSSTRDFFETQVRQRLRRVEVIAELNSFDAILRTVLLGLGLTYMSRQVLNDPYYGRFVAQVQLPERFHRQLTFCHERDKYLSNDIEAWMEHCRSYARLMERREAEAQRLVEGGI</sequence>
<dbReference type="InterPro" id="IPR036388">
    <property type="entry name" value="WH-like_DNA-bd_sf"/>
</dbReference>
<dbReference type="SUPFAM" id="SSF53850">
    <property type="entry name" value="Periplasmic binding protein-like II"/>
    <property type="match status" value="1"/>
</dbReference>
<dbReference type="OrthoDB" id="9808620at2"/>
<gene>
    <name evidence="6" type="ORF">GBM95_11330</name>
</gene>
<keyword evidence="2" id="KW-0805">Transcription regulation</keyword>
<dbReference type="GO" id="GO:0000976">
    <property type="term" value="F:transcription cis-regulatory region binding"/>
    <property type="evidence" value="ECO:0007669"/>
    <property type="project" value="TreeGrafter"/>
</dbReference>
<evidence type="ECO:0000313" key="7">
    <source>
        <dbReference type="Proteomes" id="UP000430564"/>
    </source>
</evidence>
<keyword evidence="3" id="KW-0238">DNA-binding</keyword>
<dbReference type="PROSITE" id="PS50931">
    <property type="entry name" value="HTH_LYSR"/>
    <property type="match status" value="1"/>
</dbReference>
<dbReference type="PRINTS" id="PR00039">
    <property type="entry name" value="HTHLYSR"/>
</dbReference>
<dbReference type="FunFam" id="1.10.10.10:FF:000001">
    <property type="entry name" value="LysR family transcriptional regulator"/>
    <property type="match status" value="1"/>
</dbReference>
<reference evidence="6 7" key="1">
    <citation type="submission" date="2019-10" db="EMBL/GenBank/DDBJ databases">
        <title>Genome diversity of Sutterella seckii.</title>
        <authorList>
            <person name="Chaplin A.V."/>
            <person name="Sokolova S.R."/>
            <person name="Mosin K.A."/>
            <person name="Ivanova E.L."/>
            <person name="Kochetkova T.O."/>
            <person name="Goltsov A.Y."/>
            <person name="Trofimov D.Y."/>
            <person name="Efimov B.A."/>
        </authorList>
    </citation>
    <scope>NUCLEOTIDE SEQUENCE [LARGE SCALE GENOMIC DNA]</scope>
    <source>
        <strain evidence="6 7">ASD393</strain>
    </source>
</reference>
<name>A0A6I1EGH6_9BURK</name>
<dbReference type="PANTHER" id="PTHR30126">
    <property type="entry name" value="HTH-TYPE TRANSCRIPTIONAL REGULATOR"/>
    <property type="match status" value="1"/>
</dbReference>
<feature type="domain" description="HTH lysR-type" evidence="5">
    <location>
        <begin position="35"/>
        <end position="92"/>
    </location>
</feature>
<proteinExistence type="inferred from homology"/>
<keyword evidence="4" id="KW-0804">Transcription</keyword>
<dbReference type="Gene3D" id="3.40.190.290">
    <property type="match status" value="1"/>
</dbReference>
<dbReference type="EMBL" id="WEHX01000148">
    <property type="protein sequence ID" value="KAB7652362.1"/>
    <property type="molecule type" value="Genomic_DNA"/>
</dbReference>
<comment type="caution">
    <text evidence="6">The sequence shown here is derived from an EMBL/GenBank/DDBJ whole genome shotgun (WGS) entry which is preliminary data.</text>
</comment>
<evidence type="ECO:0000259" key="5">
    <source>
        <dbReference type="PROSITE" id="PS50931"/>
    </source>
</evidence>
<evidence type="ECO:0000256" key="1">
    <source>
        <dbReference type="ARBA" id="ARBA00009437"/>
    </source>
</evidence>
<protein>
    <submittedName>
        <fullName evidence="6">LysR family transcriptional regulator</fullName>
    </submittedName>
</protein>
<dbReference type="SUPFAM" id="SSF46785">
    <property type="entry name" value="Winged helix' DNA-binding domain"/>
    <property type="match status" value="1"/>
</dbReference>
<accession>A0A6I1EGH6</accession>
<organism evidence="6 7">
    <name type="scientific">Sutterella seckii</name>
    <dbReference type="NCBI Taxonomy" id="1944635"/>
    <lineage>
        <taxon>Bacteria</taxon>
        <taxon>Pseudomonadati</taxon>
        <taxon>Pseudomonadota</taxon>
        <taxon>Betaproteobacteria</taxon>
        <taxon>Burkholderiales</taxon>
        <taxon>Sutterellaceae</taxon>
        <taxon>Sutterella</taxon>
    </lineage>
</organism>
<comment type="similarity">
    <text evidence="1">Belongs to the LysR transcriptional regulatory family.</text>
</comment>
<evidence type="ECO:0000313" key="6">
    <source>
        <dbReference type="EMBL" id="KAB7652362.1"/>
    </source>
</evidence>
<dbReference type="Pfam" id="PF03466">
    <property type="entry name" value="LysR_substrate"/>
    <property type="match status" value="1"/>
</dbReference>
<evidence type="ECO:0000256" key="2">
    <source>
        <dbReference type="ARBA" id="ARBA00023015"/>
    </source>
</evidence>
<dbReference type="Proteomes" id="UP000430564">
    <property type="component" value="Unassembled WGS sequence"/>
</dbReference>
<dbReference type="InterPro" id="IPR036390">
    <property type="entry name" value="WH_DNA-bd_sf"/>
</dbReference>
<dbReference type="AlphaFoldDB" id="A0A6I1EGH6"/>
<dbReference type="Pfam" id="PF00126">
    <property type="entry name" value="HTH_1"/>
    <property type="match status" value="1"/>
</dbReference>
<dbReference type="PANTHER" id="PTHR30126:SF94">
    <property type="entry name" value="LYSR FAMILY TRANSCRIPTIONAL REGULATOR"/>
    <property type="match status" value="1"/>
</dbReference>
<dbReference type="InterPro" id="IPR005119">
    <property type="entry name" value="LysR_subst-bd"/>
</dbReference>
<dbReference type="GO" id="GO:0003700">
    <property type="term" value="F:DNA-binding transcription factor activity"/>
    <property type="evidence" value="ECO:0007669"/>
    <property type="project" value="InterPro"/>
</dbReference>
<evidence type="ECO:0000256" key="3">
    <source>
        <dbReference type="ARBA" id="ARBA00023125"/>
    </source>
</evidence>
<evidence type="ECO:0000256" key="4">
    <source>
        <dbReference type="ARBA" id="ARBA00023163"/>
    </source>
</evidence>
<dbReference type="InterPro" id="IPR000847">
    <property type="entry name" value="LysR_HTH_N"/>
</dbReference>
<dbReference type="Gene3D" id="1.10.10.10">
    <property type="entry name" value="Winged helix-like DNA-binding domain superfamily/Winged helix DNA-binding domain"/>
    <property type="match status" value="1"/>
</dbReference>